<keyword evidence="1" id="KW-0175">Coiled coil</keyword>
<dbReference type="AlphaFoldDB" id="C5LFB8"/>
<accession>C5LFB8</accession>
<dbReference type="GeneID" id="9037520"/>
<organism evidence="3">
    <name type="scientific">Perkinsus marinus (strain ATCC 50983 / TXsc)</name>
    <dbReference type="NCBI Taxonomy" id="423536"/>
    <lineage>
        <taxon>Eukaryota</taxon>
        <taxon>Sar</taxon>
        <taxon>Alveolata</taxon>
        <taxon>Perkinsozoa</taxon>
        <taxon>Perkinsea</taxon>
        <taxon>Perkinsida</taxon>
        <taxon>Perkinsidae</taxon>
        <taxon>Perkinsus</taxon>
    </lineage>
</organism>
<keyword evidence="3" id="KW-1185">Reference proteome</keyword>
<evidence type="ECO:0000313" key="3">
    <source>
        <dbReference type="Proteomes" id="UP000007800"/>
    </source>
</evidence>
<proteinExistence type="predicted"/>
<feature type="coiled-coil region" evidence="1">
    <location>
        <begin position="83"/>
        <end position="246"/>
    </location>
</feature>
<dbReference type="RefSeq" id="XP_002772734.1">
    <property type="nucleotide sequence ID" value="XM_002772688.1"/>
</dbReference>
<sequence length="267" mass="30792">MAIHILFVALQEQVLSEKLEHEVKTRSAEVAQLKRDAAESLASEREVWRRKCGELEGKVEVADELAASLRARICTLEEEVSSLRKANNILDREIDRERELRNKESEELQSSRLALVSENDELDRRIRALLDELSIARTALKTQEEMTAARAVDITQEAEGLVKRCAKAEEEVVVMRKEVQALRMENSRLVEQLEKEVTHHRNAVDKKDQELLTAAHQNEAELAARRNEAEKLRKQLEGLKKDWVEREDGLKRKMQEKIEMNGLELEV</sequence>
<dbReference type="Proteomes" id="UP000007800">
    <property type="component" value="Unassembled WGS sequence"/>
</dbReference>
<gene>
    <name evidence="2" type="ORF">Pmar_PMAR014951</name>
</gene>
<protein>
    <submittedName>
        <fullName evidence="2">Tropomyosin, putative</fullName>
    </submittedName>
</protein>
<dbReference type="EMBL" id="GG681431">
    <property type="protein sequence ID" value="EER04550.1"/>
    <property type="molecule type" value="Genomic_DNA"/>
</dbReference>
<dbReference type="InParanoid" id="C5LFB8"/>
<evidence type="ECO:0000313" key="2">
    <source>
        <dbReference type="EMBL" id="EER04550.1"/>
    </source>
</evidence>
<evidence type="ECO:0000256" key="1">
    <source>
        <dbReference type="SAM" id="Coils"/>
    </source>
</evidence>
<name>C5LFB8_PERM5</name>
<reference evidence="2 3" key="1">
    <citation type="submission" date="2008-07" db="EMBL/GenBank/DDBJ databases">
        <authorList>
            <person name="El-Sayed N."/>
            <person name="Caler E."/>
            <person name="Inman J."/>
            <person name="Amedeo P."/>
            <person name="Hass B."/>
            <person name="Wortman J."/>
        </authorList>
    </citation>
    <scope>NUCLEOTIDE SEQUENCE [LARGE SCALE GENOMIC DNA]</scope>
    <source>
        <strain evidence="3">ATCC 50983 / TXsc</strain>
    </source>
</reference>